<dbReference type="Pfam" id="PF00561">
    <property type="entry name" value="Abhydrolase_1"/>
    <property type="match status" value="1"/>
</dbReference>
<feature type="domain" description="AB hydrolase-1" evidence="1">
    <location>
        <begin position="29"/>
        <end position="181"/>
    </location>
</feature>
<evidence type="ECO:0000313" key="3">
    <source>
        <dbReference type="Proteomes" id="UP000009881"/>
    </source>
</evidence>
<name>K9H2T7_9PROT</name>
<gene>
    <name evidence="2" type="ORF">C882_2966</name>
</gene>
<accession>K9H2T7</accession>
<dbReference type="InterPro" id="IPR050266">
    <property type="entry name" value="AB_hydrolase_sf"/>
</dbReference>
<dbReference type="eggNOG" id="COG2267">
    <property type="taxonomic scope" value="Bacteria"/>
</dbReference>
<keyword evidence="3" id="KW-1185">Reference proteome</keyword>
<dbReference type="PANTHER" id="PTHR43798">
    <property type="entry name" value="MONOACYLGLYCEROL LIPASE"/>
    <property type="match status" value="1"/>
</dbReference>
<dbReference type="GO" id="GO:0016787">
    <property type="term" value="F:hydrolase activity"/>
    <property type="evidence" value="ECO:0007669"/>
    <property type="project" value="UniProtKB-KW"/>
</dbReference>
<dbReference type="Gene3D" id="3.40.50.1820">
    <property type="entry name" value="alpha/beta hydrolase"/>
    <property type="match status" value="1"/>
</dbReference>
<sequence>MSTIPEGFLTAAGHQLEYRWHGPAPKEAPTLVFLHEGLGCRDLWKDVPADLSARLGMGALVYSRPGYGGSSGITLPRSTDYLTPEALEVLPAVLDATGVERAVLIGHSDGGSIALIAAGRGEDPRIRAIVTEAAHVFVEDITLAGIREARTAWETTNLREKLARWHGANTDTAFHGWNDTWLTDAYAAWTIKDVLAGVTVPALIIQGEGDQYGTEAQVDAIVNGVSGPVEKLMVPDCGHVPHFEQRRRVLDAITAFVDALTP</sequence>
<dbReference type="RefSeq" id="WP_009539163.1">
    <property type="nucleotide sequence ID" value="NZ_ANHY01000004.1"/>
</dbReference>
<organism evidence="2 3">
    <name type="scientific">Caenispirillum salinarum AK4</name>
    <dbReference type="NCBI Taxonomy" id="1238182"/>
    <lineage>
        <taxon>Bacteria</taxon>
        <taxon>Pseudomonadati</taxon>
        <taxon>Pseudomonadota</taxon>
        <taxon>Alphaproteobacteria</taxon>
        <taxon>Rhodospirillales</taxon>
        <taxon>Novispirillaceae</taxon>
        <taxon>Caenispirillum</taxon>
    </lineage>
</organism>
<dbReference type="SUPFAM" id="SSF53474">
    <property type="entry name" value="alpha/beta-Hydrolases"/>
    <property type="match status" value="1"/>
</dbReference>
<comment type="caution">
    <text evidence="2">The sequence shown here is derived from an EMBL/GenBank/DDBJ whole genome shotgun (WGS) entry which is preliminary data.</text>
</comment>
<dbReference type="InterPro" id="IPR029058">
    <property type="entry name" value="AB_hydrolase_fold"/>
</dbReference>
<dbReference type="EMBL" id="ANHY01000004">
    <property type="protein sequence ID" value="EKV31902.1"/>
    <property type="molecule type" value="Genomic_DNA"/>
</dbReference>
<dbReference type="PANTHER" id="PTHR43798:SF33">
    <property type="entry name" value="HYDROLASE, PUTATIVE (AFU_ORTHOLOGUE AFUA_2G14860)-RELATED"/>
    <property type="match status" value="1"/>
</dbReference>
<proteinExistence type="predicted"/>
<dbReference type="GO" id="GO:0016020">
    <property type="term" value="C:membrane"/>
    <property type="evidence" value="ECO:0007669"/>
    <property type="project" value="TreeGrafter"/>
</dbReference>
<evidence type="ECO:0000259" key="1">
    <source>
        <dbReference type="Pfam" id="PF00561"/>
    </source>
</evidence>
<dbReference type="Proteomes" id="UP000009881">
    <property type="component" value="Unassembled WGS sequence"/>
</dbReference>
<reference evidence="2 3" key="1">
    <citation type="journal article" date="2013" name="Genome Announc.">
        <title>Draft Genome Sequence of an Alphaproteobacterium, Caenispirillum salinarum AK4(T), Isolated from a Solar Saltern.</title>
        <authorList>
            <person name="Khatri I."/>
            <person name="Singh A."/>
            <person name="Korpole S."/>
            <person name="Pinnaka A.K."/>
            <person name="Subramanian S."/>
        </authorList>
    </citation>
    <scope>NUCLEOTIDE SEQUENCE [LARGE SCALE GENOMIC DNA]</scope>
    <source>
        <strain evidence="2 3">AK4</strain>
    </source>
</reference>
<evidence type="ECO:0000313" key="2">
    <source>
        <dbReference type="EMBL" id="EKV31902.1"/>
    </source>
</evidence>
<dbReference type="InterPro" id="IPR000073">
    <property type="entry name" value="AB_hydrolase_1"/>
</dbReference>
<dbReference type="OrthoDB" id="9779853at2"/>
<dbReference type="AlphaFoldDB" id="K9H2T7"/>
<dbReference type="STRING" id="1238182.C882_2966"/>
<keyword evidence="2" id="KW-0378">Hydrolase</keyword>
<protein>
    <submittedName>
        <fullName evidence="2">Benzoate degradation ring-cleavage hydrolase</fullName>
    </submittedName>
</protein>